<feature type="transmembrane region" description="Helical" evidence="1">
    <location>
        <begin position="344"/>
        <end position="368"/>
    </location>
</feature>
<evidence type="ECO:0000256" key="1">
    <source>
        <dbReference type="SAM" id="Phobius"/>
    </source>
</evidence>
<evidence type="ECO:0008006" key="4">
    <source>
        <dbReference type="Google" id="ProtNLM"/>
    </source>
</evidence>
<feature type="transmembrane region" description="Helical" evidence="1">
    <location>
        <begin position="388"/>
        <end position="417"/>
    </location>
</feature>
<feature type="transmembrane region" description="Helical" evidence="1">
    <location>
        <begin position="148"/>
        <end position="169"/>
    </location>
</feature>
<keyword evidence="1" id="KW-0812">Transmembrane</keyword>
<evidence type="ECO:0000313" key="2">
    <source>
        <dbReference type="EMBL" id="MCK0209391.1"/>
    </source>
</evidence>
<feature type="transmembrane region" description="Helical" evidence="1">
    <location>
        <begin position="32"/>
        <end position="52"/>
    </location>
</feature>
<feature type="transmembrane region" description="Helical" evidence="1">
    <location>
        <begin position="114"/>
        <end position="136"/>
    </location>
</feature>
<dbReference type="Proteomes" id="UP001202867">
    <property type="component" value="Unassembled WGS sequence"/>
</dbReference>
<feature type="transmembrane region" description="Helical" evidence="1">
    <location>
        <begin position="259"/>
        <end position="278"/>
    </location>
</feature>
<gene>
    <name evidence="2" type="ORF">MWN33_15250</name>
</gene>
<accession>A0ABT0DQ32</accession>
<feature type="transmembrane region" description="Helical" evidence="1">
    <location>
        <begin position="237"/>
        <end position="254"/>
    </location>
</feature>
<reference evidence="3" key="1">
    <citation type="submission" date="2023-07" db="EMBL/GenBank/DDBJ databases">
        <title>Ancylobacter moscoviensis sp. nov., facultatively methylotrophic bacteria from activated sludge and the reclassification of Starkeya novella (Starkey 1934) Kelly et al. 2000 as Ancylobacter novellus comb. nov., Starkeya koreensis Im et al. 2006 as Ancylobacter koreensis comb.nov., Angulomicrobium tetraedrale Vasil'eva et al. 1986 as Ancylobacter tetraedralis comb. nov., Angulomicrobium amanitiforme Fritz et al. 2004 as Ancylobacter amanitiformis comb. nov. and Methylorhabdus multivorans Doronina et al. 1996 as Ancylobacter multivorans comb. nov. and emended description of the genus Ancylobacter.</title>
        <authorList>
            <person name="Doronina N."/>
            <person name="Chemodurova A."/>
            <person name="Grouzdev D."/>
            <person name="Koziaeva V."/>
            <person name="Shi W."/>
            <person name="Wu L."/>
            <person name="Kaparullina E."/>
        </authorList>
    </citation>
    <scope>NUCLEOTIDE SEQUENCE [LARGE SCALE GENOMIC DNA]</scope>
    <source>
        <strain evidence="3">Jip08</strain>
    </source>
</reference>
<protein>
    <recommendedName>
        <fullName evidence="4">O-antigen ligase</fullName>
    </recommendedName>
</protein>
<keyword evidence="1" id="KW-1133">Transmembrane helix</keyword>
<evidence type="ECO:0000313" key="3">
    <source>
        <dbReference type="Proteomes" id="UP001202867"/>
    </source>
</evidence>
<keyword evidence="3" id="KW-1185">Reference proteome</keyword>
<feature type="transmembrane region" description="Helical" evidence="1">
    <location>
        <begin position="89"/>
        <end position="108"/>
    </location>
</feature>
<sequence length="446" mass="49449">MRVAGRRKAAVTLPRAFTPVVEPQTGERFSGAMTMALLLGCLPLFAQSFYYLHEFTLPYLLSKGWPVLTLPASLYAALRLQLPARRLYLIYFAYALGLTPFISILQLGNGLVDAIITTVKIWPLTYYFGLSAVLFWLSPTFLRTKTALVVLGAGTFILMLALWILMPSSSYVNDPQLGKLFMIEEERGYRIYMPMFFGALYLFYLTRSFIQRPNVLVPLAILLGFVLLLTIYKQRAAIAAMFLVCGYGFLISLAPRLRLLAGGLAVATVPLALAYFMLRDIEGLTDSLGGSLTVRQTSFALGSAFLGEDPWRWLFGVGATTRFGSITLADIFQNSNFYVADLGWFGVVFEYGIVGAVLLAGLYVLSYFVLLRAARVGDDPMQLALSDYVLYMLITSPVYSLVFTPGELGVVLALGVYMSRVHGRLPSTAAPAHRISFSTHRHRTRT</sequence>
<dbReference type="RefSeq" id="WP_247201905.1">
    <property type="nucleotide sequence ID" value="NZ_JALKCG010000007.1"/>
</dbReference>
<feature type="transmembrane region" description="Helical" evidence="1">
    <location>
        <begin position="189"/>
        <end position="206"/>
    </location>
</feature>
<proteinExistence type="predicted"/>
<dbReference type="EMBL" id="JALKCG010000007">
    <property type="protein sequence ID" value="MCK0209391.1"/>
    <property type="molecule type" value="Genomic_DNA"/>
</dbReference>
<organism evidence="2 3">
    <name type="scientific">Ancylobacter koreensis</name>
    <dbReference type="NCBI Taxonomy" id="266121"/>
    <lineage>
        <taxon>Bacteria</taxon>
        <taxon>Pseudomonadati</taxon>
        <taxon>Pseudomonadota</taxon>
        <taxon>Alphaproteobacteria</taxon>
        <taxon>Hyphomicrobiales</taxon>
        <taxon>Xanthobacteraceae</taxon>
        <taxon>Ancylobacter</taxon>
    </lineage>
</organism>
<feature type="transmembrane region" description="Helical" evidence="1">
    <location>
        <begin position="64"/>
        <end position="82"/>
    </location>
</feature>
<comment type="caution">
    <text evidence="2">The sequence shown here is derived from an EMBL/GenBank/DDBJ whole genome shotgun (WGS) entry which is preliminary data.</text>
</comment>
<keyword evidence="1" id="KW-0472">Membrane</keyword>
<feature type="transmembrane region" description="Helical" evidence="1">
    <location>
        <begin position="213"/>
        <end position="231"/>
    </location>
</feature>
<name>A0ABT0DQ32_9HYPH</name>